<feature type="compositionally biased region" description="Basic residues" evidence="1">
    <location>
        <begin position="149"/>
        <end position="173"/>
    </location>
</feature>
<dbReference type="EMBL" id="BGZK01000125">
    <property type="protein sequence ID" value="GBP21062.1"/>
    <property type="molecule type" value="Genomic_DNA"/>
</dbReference>
<feature type="compositionally biased region" description="Basic and acidic residues" evidence="1">
    <location>
        <begin position="1"/>
        <end position="10"/>
    </location>
</feature>
<dbReference type="AlphaFoldDB" id="A0A4C1U411"/>
<keyword evidence="3" id="KW-1185">Reference proteome</keyword>
<feature type="compositionally biased region" description="Low complexity" evidence="1">
    <location>
        <begin position="96"/>
        <end position="115"/>
    </location>
</feature>
<feature type="compositionally biased region" description="Polar residues" evidence="1">
    <location>
        <begin position="32"/>
        <end position="48"/>
    </location>
</feature>
<comment type="caution">
    <text evidence="2">The sequence shown here is derived from an EMBL/GenBank/DDBJ whole genome shotgun (WGS) entry which is preliminary data.</text>
</comment>
<dbReference type="Proteomes" id="UP000299102">
    <property type="component" value="Unassembled WGS sequence"/>
</dbReference>
<protein>
    <submittedName>
        <fullName evidence="2">Uncharacterized protein</fullName>
    </submittedName>
</protein>
<name>A0A4C1U411_EUMVA</name>
<dbReference type="STRING" id="151549.A0A4C1U411"/>
<evidence type="ECO:0000313" key="3">
    <source>
        <dbReference type="Proteomes" id="UP000299102"/>
    </source>
</evidence>
<proteinExistence type="predicted"/>
<evidence type="ECO:0000256" key="1">
    <source>
        <dbReference type="SAM" id="MobiDB-lite"/>
    </source>
</evidence>
<feature type="compositionally biased region" description="Basic residues" evidence="1">
    <location>
        <begin position="11"/>
        <end position="31"/>
    </location>
</feature>
<feature type="compositionally biased region" description="Polar residues" evidence="1">
    <location>
        <begin position="175"/>
        <end position="184"/>
    </location>
</feature>
<reference evidence="2 3" key="1">
    <citation type="journal article" date="2019" name="Commun. Biol.">
        <title>The bagworm genome reveals a unique fibroin gene that provides high tensile strength.</title>
        <authorList>
            <person name="Kono N."/>
            <person name="Nakamura H."/>
            <person name="Ohtoshi R."/>
            <person name="Tomita M."/>
            <person name="Numata K."/>
            <person name="Arakawa K."/>
        </authorList>
    </citation>
    <scope>NUCLEOTIDE SEQUENCE [LARGE SCALE GENOMIC DNA]</scope>
</reference>
<evidence type="ECO:0000313" key="2">
    <source>
        <dbReference type="EMBL" id="GBP21062.1"/>
    </source>
</evidence>
<sequence length="351" mass="39768">MERETRSYERRHSKHHKEKHKKRAHKRHRSRTSPASESHEQSYVTLISNKPLVEYSDVSSEELSAPEAGEIESEASSVGAGRHAEERSRGARGRSMRSFGGDGTVSVTAVSVVPVPRHDEYPLPARKRCADVDFEPTPPDFELHDSHSRYKKKKDKRKKEKKKRKKKSKHRSRSASLESVSPDENVTVARVGVSTGASPDVGVRRYVTVPVSEWEKPSSPLQNGSCSPLSPSTPPLHRQHHHDLPYSPPPHHEPLTRRRQKSSTPHTPAPLPIYHETVTIDSDPEVEYERHRTRDYWPQQRVQSPILVISDDSWMAQCLENAAGGVVLPNQVFSNSLPPEPPHEDEHHVEE</sequence>
<accession>A0A4C1U411</accession>
<gene>
    <name evidence="2" type="ORF">EVAR_11093_1</name>
</gene>
<feature type="region of interest" description="Disordered" evidence="1">
    <location>
        <begin position="1"/>
        <end position="282"/>
    </location>
</feature>
<dbReference type="OrthoDB" id="28397at2759"/>
<organism evidence="2 3">
    <name type="scientific">Eumeta variegata</name>
    <name type="common">Bagworm moth</name>
    <name type="synonym">Eumeta japonica</name>
    <dbReference type="NCBI Taxonomy" id="151549"/>
    <lineage>
        <taxon>Eukaryota</taxon>
        <taxon>Metazoa</taxon>
        <taxon>Ecdysozoa</taxon>
        <taxon>Arthropoda</taxon>
        <taxon>Hexapoda</taxon>
        <taxon>Insecta</taxon>
        <taxon>Pterygota</taxon>
        <taxon>Neoptera</taxon>
        <taxon>Endopterygota</taxon>
        <taxon>Lepidoptera</taxon>
        <taxon>Glossata</taxon>
        <taxon>Ditrysia</taxon>
        <taxon>Tineoidea</taxon>
        <taxon>Psychidae</taxon>
        <taxon>Oiketicinae</taxon>
        <taxon>Eumeta</taxon>
    </lineage>
</organism>